<sequence>MNKSFSVIIAAAASIFVLSSTAAKCGDYPFGDPPYRLDYVQEPQIESGCWKWNWQLYQWQDHCPVYVYPKAYMFSRSSRVVLHTKG</sequence>
<dbReference type="Proteomes" id="UP000468531">
    <property type="component" value="Unassembled WGS sequence"/>
</dbReference>
<keyword evidence="1" id="KW-0732">Signal</keyword>
<evidence type="ECO:0000313" key="3">
    <source>
        <dbReference type="Proteomes" id="UP000468531"/>
    </source>
</evidence>
<feature type="signal peptide" evidence="1">
    <location>
        <begin position="1"/>
        <end position="22"/>
    </location>
</feature>
<evidence type="ECO:0008006" key="4">
    <source>
        <dbReference type="Google" id="ProtNLM"/>
    </source>
</evidence>
<accession>A0A6P1BI09</accession>
<feature type="chain" id="PRO_5026954523" description="Secreted protein" evidence="1">
    <location>
        <begin position="23"/>
        <end position="86"/>
    </location>
</feature>
<dbReference type="EMBL" id="VKHP01000053">
    <property type="protein sequence ID" value="NEU97241.1"/>
    <property type="molecule type" value="Genomic_DNA"/>
</dbReference>
<keyword evidence="3" id="KW-1185">Reference proteome</keyword>
<comment type="caution">
    <text evidence="2">The sequence shown here is derived from an EMBL/GenBank/DDBJ whole genome shotgun (WGS) entry which is preliminary data.</text>
</comment>
<organism evidence="2 3">
    <name type="scientific">Bradyrhizobium uaiense</name>
    <dbReference type="NCBI Taxonomy" id="2594946"/>
    <lineage>
        <taxon>Bacteria</taxon>
        <taxon>Pseudomonadati</taxon>
        <taxon>Pseudomonadota</taxon>
        <taxon>Alphaproteobacteria</taxon>
        <taxon>Hyphomicrobiales</taxon>
        <taxon>Nitrobacteraceae</taxon>
        <taxon>Bradyrhizobium</taxon>
    </lineage>
</organism>
<proteinExistence type="predicted"/>
<evidence type="ECO:0000256" key="1">
    <source>
        <dbReference type="SAM" id="SignalP"/>
    </source>
</evidence>
<dbReference type="AlphaFoldDB" id="A0A6P1BI09"/>
<dbReference type="RefSeq" id="WP_163154495.1">
    <property type="nucleotide sequence ID" value="NZ_VKHP01000053.1"/>
</dbReference>
<reference evidence="2 3" key="1">
    <citation type="journal article" date="2020" name="Arch. Microbiol.">
        <title>Bradyrhizobium uaiense sp. nov., a new highly efficient cowpea symbiont.</title>
        <authorList>
            <person name="Cabral Michel D."/>
            <person name="Azarias Guimaraes A."/>
            <person name="Martins da Costa E."/>
            <person name="Soares de Carvalho T."/>
            <person name="Balsanelli E."/>
            <person name="Willems A."/>
            <person name="Maltempi de Souza E."/>
            <person name="de Souza Moreira F.M."/>
        </authorList>
    </citation>
    <scope>NUCLEOTIDE SEQUENCE [LARGE SCALE GENOMIC DNA]</scope>
    <source>
        <strain evidence="2 3">UFLA 03-164</strain>
    </source>
</reference>
<evidence type="ECO:0000313" key="2">
    <source>
        <dbReference type="EMBL" id="NEU97241.1"/>
    </source>
</evidence>
<protein>
    <recommendedName>
        <fullName evidence="4">Secreted protein</fullName>
    </recommendedName>
</protein>
<name>A0A6P1BI09_9BRAD</name>
<gene>
    <name evidence="2" type="ORF">FNJ47_15705</name>
</gene>